<accession>A0ABM8Q9I7</accession>
<protein>
    <recommendedName>
        <fullName evidence="2">GIY-YIG domain-containing protein</fullName>
    </recommendedName>
</protein>
<keyword evidence="4" id="KW-1185">Reference proteome</keyword>
<dbReference type="Proteomes" id="UP000789803">
    <property type="component" value="Unassembled WGS sequence"/>
</dbReference>
<dbReference type="InterPro" id="IPR000305">
    <property type="entry name" value="GIY-YIG_endonuc"/>
</dbReference>
<dbReference type="PANTHER" id="PTHR34477:SF5">
    <property type="entry name" value="BSL5627 PROTEIN"/>
    <property type="match status" value="1"/>
</dbReference>
<name>A0ABM8Q9I7_9BACT</name>
<dbReference type="PANTHER" id="PTHR34477">
    <property type="entry name" value="UPF0213 PROTEIN YHBQ"/>
    <property type="match status" value="1"/>
</dbReference>
<dbReference type="PROSITE" id="PS50164">
    <property type="entry name" value="GIY_YIG"/>
    <property type="match status" value="1"/>
</dbReference>
<evidence type="ECO:0000259" key="2">
    <source>
        <dbReference type="PROSITE" id="PS50164"/>
    </source>
</evidence>
<sequence>MYIGVTNNLKRRIYEHKNKLLDGFSKKYNLTKLVYYEIFDSVQNAILKEKYLKGKKREFKISLIENFNPTWKDLYDDIIF</sequence>
<dbReference type="CDD" id="cd10448">
    <property type="entry name" value="GIY-YIG_unchar_3"/>
    <property type="match status" value="1"/>
</dbReference>
<gene>
    <name evidence="3" type="ORF">LMG7974_01741</name>
</gene>
<proteinExistence type="inferred from homology"/>
<comment type="similarity">
    <text evidence="1">Belongs to the UPF0213 family.</text>
</comment>
<dbReference type="SUPFAM" id="SSF82771">
    <property type="entry name" value="GIY-YIG endonuclease"/>
    <property type="match status" value="1"/>
</dbReference>
<dbReference type="Gene3D" id="3.40.1440.10">
    <property type="entry name" value="GIY-YIG endonuclease"/>
    <property type="match status" value="1"/>
</dbReference>
<evidence type="ECO:0000256" key="1">
    <source>
        <dbReference type="ARBA" id="ARBA00007435"/>
    </source>
</evidence>
<reference evidence="3 4" key="1">
    <citation type="submission" date="2020-11" db="EMBL/GenBank/DDBJ databases">
        <authorList>
            <person name="Peeters C."/>
        </authorList>
    </citation>
    <scope>NUCLEOTIDE SEQUENCE [LARGE SCALE GENOMIC DNA]</scope>
    <source>
        <strain evidence="3 4">LMG 7974</strain>
    </source>
</reference>
<evidence type="ECO:0000313" key="3">
    <source>
        <dbReference type="EMBL" id="CAD7289664.1"/>
    </source>
</evidence>
<dbReference type="InterPro" id="IPR050190">
    <property type="entry name" value="UPF0213_domain"/>
</dbReference>
<dbReference type="InterPro" id="IPR035901">
    <property type="entry name" value="GIY-YIG_endonuc_sf"/>
</dbReference>
<organism evidence="3 4">
    <name type="scientific">Campylobacter majalis</name>
    <dbReference type="NCBI Taxonomy" id="2790656"/>
    <lineage>
        <taxon>Bacteria</taxon>
        <taxon>Pseudomonadati</taxon>
        <taxon>Campylobacterota</taxon>
        <taxon>Epsilonproteobacteria</taxon>
        <taxon>Campylobacterales</taxon>
        <taxon>Campylobacteraceae</taxon>
        <taxon>Campylobacter</taxon>
    </lineage>
</organism>
<dbReference type="Pfam" id="PF01541">
    <property type="entry name" value="GIY-YIG"/>
    <property type="match status" value="1"/>
</dbReference>
<evidence type="ECO:0000313" key="4">
    <source>
        <dbReference type="Proteomes" id="UP000789803"/>
    </source>
</evidence>
<feature type="domain" description="GIY-YIG" evidence="2">
    <location>
        <begin position="1"/>
        <end position="62"/>
    </location>
</feature>
<comment type="caution">
    <text evidence="3">The sequence shown here is derived from an EMBL/GenBank/DDBJ whole genome shotgun (WGS) entry which is preliminary data.</text>
</comment>
<dbReference type="EMBL" id="CAJHOF010000020">
    <property type="protein sequence ID" value="CAD7289664.1"/>
    <property type="molecule type" value="Genomic_DNA"/>
</dbReference>